<dbReference type="GO" id="GO:0005216">
    <property type="term" value="F:monoatomic ion channel activity"/>
    <property type="evidence" value="ECO:0007669"/>
    <property type="project" value="InterPro"/>
</dbReference>
<proteinExistence type="predicted"/>
<dbReference type="OrthoDB" id="432407at2759"/>
<evidence type="ECO:0000256" key="4">
    <source>
        <dbReference type="ARBA" id="ARBA00022568"/>
    </source>
</evidence>
<evidence type="ECO:0000313" key="16">
    <source>
        <dbReference type="EMBL" id="CEL96830.1"/>
    </source>
</evidence>
<keyword evidence="5 14" id="KW-0812">Transmembrane</keyword>
<keyword evidence="11" id="KW-0407">Ion channel</keyword>
<dbReference type="Gene3D" id="1.10.287.70">
    <property type="match status" value="1"/>
</dbReference>
<evidence type="ECO:0000256" key="2">
    <source>
        <dbReference type="ARBA" id="ARBA00022448"/>
    </source>
</evidence>
<keyword evidence="6" id="KW-0677">Repeat</keyword>
<evidence type="ECO:0000256" key="1">
    <source>
        <dbReference type="ARBA" id="ARBA00004651"/>
    </source>
</evidence>
<dbReference type="PANTHER" id="PTHR10582">
    <property type="entry name" value="TRANSIENT RECEPTOR POTENTIAL ION CHANNEL PROTEIN"/>
    <property type="match status" value="1"/>
</dbReference>
<feature type="repeat" description="ANK" evidence="12">
    <location>
        <begin position="134"/>
        <end position="158"/>
    </location>
</feature>
<dbReference type="SUPFAM" id="SSF48403">
    <property type="entry name" value="Ankyrin repeat"/>
    <property type="match status" value="1"/>
</dbReference>
<dbReference type="InParanoid" id="A0A0G4EJZ0"/>
<keyword evidence="17" id="KW-1185">Reference proteome</keyword>
<feature type="domain" description="Ion transport" evidence="15">
    <location>
        <begin position="398"/>
        <end position="589"/>
    </location>
</feature>
<evidence type="ECO:0000256" key="14">
    <source>
        <dbReference type="SAM" id="Phobius"/>
    </source>
</evidence>
<dbReference type="PROSITE" id="PS50297">
    <property type="entry name" value="ANK_REP_REGION"/>
    <property type="match status" value="2"/>
</dbReference>
<keyword evidence="9" id="KW-0406">Ion transport</keyword>
<dbReference type="InterPro" id="IPR036770">
    <property type="entry name" value="Ankyrin_rpt-contain_sf"/>
</dbReference>
<feature type="transmembrane region" description="Helical" evidence="14">
    <location>
        <begin position="566"/>
        <end position="589"/>
    </location>
</feature>
<feature type="transmembrane region" description="Helical" evidence="14">
    <location>
        <begin position="438"/>
        <end position="458"/>
    </location>
</feature>
<dbReference type="PhylomeDB" id="A0A0G4EJZ0"/>
<feature type="region of interest" description="Disordered" evidence="13">
    <location>
        <begin position="1"/>
        <end position="24"/>
    </location>
</feature>
<dbReference type="SUPFAM" id="SSF81324">
    <property type="entry name" value="Voltage-gated potassium channels"/>
    <property type="match status" value="1"/>
</dbReference>
<comment type="subcellular location">
    <subcellularLocation>
        <location evidence="1">Cell membrane</location>
        <topology evidence="1">Multi-pass membrane protein</topology>
    </subcellularLocation>
</comment>
<dbReference type="SMART" id="SM00248">
    <property type="entry name" value="ANK"/>
    <property type="match status" value="2"/>
</dbReference>
<evidence type="ECO:0000256" key="9">
    <source>
        <dbReference type="ARBA" id="ARBA00023065"/>
    </source>
</evidence>
<evidence type="ECO:0000256" key="8">
    <source>
        <dbReference type="ARBA" id="ARBA00022989"/>
    </source>
</evidence>
<organism evidence="16 17">
    <name type="scientific">Vitrella brassicaformis (strain CCMP3155)</name>
    <dbReference type="NCBI Taxonomy" id="1169540"/>
    <lineage>
        <taxon>Eukaryota</taxon>
        <taxon>Sar</taxon>
        <taxon>Alveolata</taxon>
        <taxon>Colpodellida</taxon>
        <taxon>Vitrellaceae</taxon>
        <taxon>Vitrella</taxon>
    </lineage>
</organism>
<evidence type="ECO:0000256" key="6">
    <source>
        <dbReference type="ARBA" id="ARBA00022737"/>
    </source>
</evidence>
<dbReference type="Proteomes" id="UP000041254">
    <property type="component" value="Unassembled WGS sequence"/>
</dbReference>
<accession>A0A0G4EJZ0</accession>
<feature type="transmembrane region" description="Helical" evidence="14">
    <location>
        <begin position="470"/>
        <end position="497"/>
    </location>
</feature>
<feature type="transmembrane region" description="Helical" evidence="14">
    <location>
        <begin position="407"/>
        <end position="426"/>
    </location>
</feature>
<dbReference type="Pfam" id="PF12796">
    <property type="entry name" value="Ank_2"/>
    <property type="match status" value="1"/>
</dbReference>
<dbReference type="InterPro" id="IPR002110">
    <property type="entry name" value="Ankyrin_rpt"/>
</dbReference>
<dbReference type="AlphaFoldDB" id="A0A0G4EJZ0"/>
<dbReference type="GO" id="GO:0005886">
    <property type="term" value="C:plasma membrane"/>
    <property type="evidence" value="ECO:0007669"/>
    <property type="project" value="UniProtKB-SubCell"/>
</dbReference>
<evidence type="ECO:0000256" key="10">
    <source>
        <dbReference type="ARBA" id="ARBA00023136"/>
    </source>
</evidence>
<dbReference type="GO" id="GO:0098703">
    <property type="term" value="P:calcium ion import across plasma membrane"/>
    <property type="evidence" value="ECO:0007669"/>
    <property type="project" value="TreeGrafter"/>
</dbReference>
<evidence type="ECO:0000259" key="15">
    <source>
        <dbReference type="Pfam" id="PF00520"/>
    </source>
</evidence>
<keyword evidence="10 14" id="KW-0472">Membrane</keyword>
<feature type="transmembrane region" description="Helical" evidence="14">
    <location>
        <begin position="504"/>
        <end position="525"/>
    </location>
</feature>
<keyword evidence="4" id="KW-0109">Calcium transport</keyword>
<dbReference type="PROSITE" id="PS50088">
    <property type="entry name" value="ANK_REPEAT"/>
    <property type="match status" value="2"/>
</dbReference>
<keyword evidence="7" id="KW-0106">Calcium</keyword>
<feature type="transmembrane region" description="Helical" evidence="14">
    <location>
        <begin position="369"/>
        <end position="387"/>
    </location>
</feature>
<feature type="repeat" description="ANK" evidence="12">
    <location>
        <begin position="169"/>
        <end position="201"/>
    </location>
</feature>
<dbReference type="EMBL" id="CDMY01000247">
    <property type="protein sequence ID" value="CEL96830.1"/>
    <property type="molecule type" value="Genomic_DNA"/>
</dbReference>
<protein>
    <recommendedName>
        <fullName evidence="15">Ion transport domain-containing protein</fullName>
    </recommendedName>
</protein>
<dbReference type="Pfam" id="PF00520">
    <property type="entry name" value="Ion_trans"/>
    <property type="match status" value="1"/>
</dbReference>
<evidence type="ECO:0000256" key="3">
    <source>
        <dbReference type="ARBA" id="ARBA00022475"/>
    </source>
</evidence>
<evidence type="ECO:0000256" key="7">
    <source>
        <dbReference type="ARBA" id="ARBA00022837"/>
    </source>
</evidence>
<evidence type="ECO:0000256" key="13">
    <source>
        <dbReference type="SAM" id="MobiDB-lite"/>
    </source>
</evidence>
<name>A0A0G4EJZ0_VITBC</name>
<evidence type="ECO:0000313" key="17">
    <source>
        <dbReference type="Proteomes" id="UP000041254"/>
    </source>
</evidence>
<evidence type="ECO:0000256" key="5">
    <source>
        <dbReference type="ARBA" id="ARBA00022692"/>
    </source>
</evidence>
<dbReference type="Gene3D" id="1.25.40.20">
    <property type="entry name" value="Ankyrin repeat-containing domain"/>
    <property type="match status" value="1"/>
</dbReference>
<evidence type="ECO:0000256" key="12">
    <source>
        <dbReference type="PROSITE-ProRule" id="PRU00023"/>
    </source>
</evidence>
<evidence type="ECO:0000256" key="11">
    <source>
        <dbReference type="ARBA" id="ARBA00023303"/>
    </source>
</evidence>
<dbReference type="STRING" id="1169540.A0A0G4EJZ0"/>
<reference evidence="16 17" key="1">
    <citation type="submission" date="2014-11" db="EMBL/GenBank/DDBJ databases">
        <authorList>
            <person name="Zhu J."/>
            <person name="Qi W."/>
            <person name="Song R."/>
        </authorList>
    </citation>
    <scope>NUCLEOTIDE SEQUENCE [LARGE SCALE GENOMIC DNA]</scope>
</reference>
<keyword evidence="3" id="KW-1003">Cell membrane</keyword>
<dbReference type="VEuPathDB" id="CryptoDB:Vbra_3866"/>
<keyword evidence="12" id="KW-0040">ANK repeat</keyword>
<gene>
    <name evidence="16" type="ORF">Vbra_3866</name>
</gene>
<feature type="transmembrane region" description="Helical" evidence="14">
    <location>
        <begin position="695"/>
        <end position="713"/>
    </location>
</feature>
<dbReference type="PANTHER" id="PTHR10582:SF2">
    <property type="entry name" value="INACTIVE"/>
    <property type="match status" value="1"/>
</dbReference>
<sequence>MSASASSDQVPLLQDDEQGLMEPQLPDVTDDITRAPRRIEQVPLVGAPAADDWEPTKALRDTIETAILRSDASGLREALAGLSPEQAEKVLTTGYGYSKDDHAVHYAAWECWDVAVFEVLLHNRHHLLNLKNKHGQTPLHLTAQNGSVGVVEKFVEWGGKELLEARTKDGWTPLHWAAKWGKADVVYWMLRMNPQLLKIKDKSGMTPLDDALGRHPSAVVAMAAVAGDVAMELLDRGVKMGVKAQGLNKVVPVAKGFLKEHSDSLGLDSLRLCAVFRKLMKLRPKDSVTDDLANVSNWQEALTANFCSDTSEYRFEESLAGKEREWFAALESAEPLTVVTQANCINLVTKHWKKNYEGWRVKLSPRDVFISRVLSMLLMVAFVLLHIESIKGDSDVMMAGGWPAVWLWGAVLTGMGFVLLEVFQGFRRKAAYWDDSWNWVDAGSSLAIIAFIAIHFTGWSSEEAEVSSGIVIALLFALRLLQTASLHPAVGPLILAVVRMFSDISMFLCLYVYILLVFAVVFTLLSSDEDHQYFGSFAKATLTLFYGGLGDFNEALNNAIESHDTLGTVLLFTYVILSSIILASTYAAIEQTQTAQYQLLRVRVLNEYLTMPHHERLPPPFNLIALVVSQPLRYVASLISGRQSALCRIAFWSMKALYCTVDALLFAVAFTPIAIYRQLEELQQCIRAGKYWETFKMLLIILVMPLWLLYVYATAEESSEDTEEEKAEKRRDARDGFGGYKDRIDKWMEAADHHDTTSPDIMTALRSEMLPVLERMQTEIQTQLNRWISDRPRCKHNLNRWTSG</sequence>
<dbReference type="InterPro" id="IPR005821">
    <property type="entry name" value="Ion_trans_dom"/>
</dbReference>
<keyword evidence="2" id="KW-0813">Transport</keyword>
<keyword evidence="8 14" id="KW-1133">Transmembrane helix</keyword>
<feature type="transmembrane region" description="Helical" evidence="14">
    <location>
        <begin position="656"/>
        <end position="675"/>
    </location>
</feature>
<dbReference type="InterPro" id="IPR024862">
    <property type="entry name" value="TRPV"/>
</dbReference>